<protein>
    <recommendedName>
        <fullName evidence="5">DUF4374 domain-containing protein</fullName>
    </recommendedName>
</protein>
<organism evidence="3 4">
    <name type="scientific">Tannerella sp. oral taxon BU063 isolate Cell 2</name>
    <dbReference type="NCBI Taxonomy" id="1411148"/>
    <lineage>
        <taxon>Bacteria</taxon>
        <taxon>Pseudomonadati</taxon>
        <taxon>Bacteroidota</taxon>
        <taxon>Bacteroidia</taxon>
        <taxon>Bacteroidales</taxon>
        <taxon>Tannerellaceae</taxon>
        <taxon>Tannerella</taxon>
    </lineage>
</organism>
<dbReference type="Gene3D" id="2.130.10.10">
    <property type="entry name" value="YVTN repeat-like/Quinoprotein amine dehydrogenase"/>
    <property type="match status" value="1"/>
</dbReference>
<feature type="signal peptide" evidence="2">
    <location>
        <begin position="1"/>
        <end position="22"/>
    </location>
</feature>
<evidence type="ECO:0008006" key="5">
    <source>
        <dbReference type="Google" id="ProtNLM"/>
    </source>
</evidence>
<dbReference type="EMBL" id="AYUF01000469">
    <property type="protein sequence ID" value="ETK01639.1"/>
    <property type="molecule type" value="Genomic_DNA"/>
</dbReference>
<name>W2C372_9BACT</name>
<feature type="region of interest" description="Disordered" evidence="1">
    <location>
        <begin position="22"/>
        <end position="44"/>
    </location>
</feature>
<evidence type="ECO:0000256" key="2">
    <source>
        <dbReference type="SAM" id="SignalP"/>
    </source>
</evidence>
<gene>
    <name evidence="3" type="ORF">N425_08920</name>
</gene>
<comment type="caution">
    <text evidence="3">The sequence shown here is derived from an EMBL/GenBank/DDBJ whole genome shotgun (WGS) entry which is preliminary data.</text>
</comment>
<evidence type="ECO:0000313" key="4">
    <source>
        <dbReference type="Proteomes" id="UP000018837"/>
    </source>
</evidence>
<reference evidence="3 4" key="1">
    <citation type="submission" date="2013-11" db="EMBL/GenBank/DDBJ databases">
        <title>Single cell genomics of uncultured Tannerella BU063 (oral taxon 286).</title>
        <authorList>
            <person name="Beall C.J."/>
            <person name="Campbell A.G."/>
            <person name="Griffen A.L."/>
            <person name="Podar M."/>
            <person name="Leys E.J."/>
        </authorList>
    </citation>
    <scope>NUCLEOTIDE SEQUENCE [LARGE SCALE GENOMIC DNA]</scope>
    <source>
        <strain evidence="3">Cell 2</strain>
    </source>
</reference>
<accession>W2C372</accession>
<evidence type="ECO:0000313" key="3">
    <source>
        <dbReference type="EMBL" id="ETK01639.1"/>
    </source>
</evidence>
<proteinExistence type="predicted"/>
<dbReference type="Proteomes" id="UP000018837">
    <property type="component" value="Unassembled WGS sequence"/>
</dbReference>
<keyword evidence="2" id="KW-0732">Signal</keyword>
<dbReference type="AlphaFoldDB" id="W2C372"/>
<dbReference type="PROSITE" id="PS51257">
    <property type="entry name" value="PROKAR_LIPOPROTEIN"/>
    <property type="match status" value="1"/>
</dbReference>
<feature type="chain" id="PRO_5004813363" description="DUF4374 domain-containing protein" evidence="2">
    <location>
        <begin position="23"/>
        <end position="419"/>
    </location>
</feature>
<dbReference type="InterPro" id="IPR015943">
    <property type="entry name" value="WD40/YVTN_repeat-like_dom_sf"/>
</dbReference>
<sequence>MMNKKMMWAACLVALVMTTGCGKDTPPEPKPQPKPDTTNTVVPGGKGQYLLETTVKNPDGMSGSSYLQLTNNLSGSIDNSKGIQIAFAGMISVIDNYIFVLPTGMGKDAEFKVRRYTYDPKTQTMGDLKTIDVPAGATPYNVQKVSADKMYMPNYSLGNVWVMNPTTLQKTGEIDLKQYAYKDASPEPSLGILRGDRYFLTLDQIGSNYMPYEERRQVEVAVIDPKTDKVLKVITENSKKIAFPTRPLYKDMIFTDEQGDIYIACAGYFGYNPKYRENGFVCIPAGKDEFDASRTWEISGVAIEGSEYKSSAILNCKYLGNGKVVAFVAILELNGTNPYTSKSAMAVIMDLKAKTIKRIEGVPMTDGHSTAIETQGNLVLLGAFGEKQAGLFTYNPATGKAGLSLSTVGNLSFMHIFGK</sequence>
<evidence type="ECO:0000256" key="1">
    <source>
        <dbReference type="SAM" id="MobiDB-lite"/>
    </source>
</evidence>
<dbReference type="PATRIC" id="fig|1411148.3.peg.1404"/>